<gene>
    <name evidence="1" type="ORF">BaOVIS_027330</name>
</gene>
<evidence type="ECO:0000313" key="2">
    <source>
        <dbReference type="Proteomes" id="UP001057455"/>
    </source>
</evidence>
<organism evidence="1 2">
    <name type="scientific">Babesia ovis</name>
    <dbReference type="NCBI Taxonomy" id="5869"/>
    <lineage>
        <taxon>Eukaryota</taxon>
        <taxon>Sar</taxon>
        <taxon>Alveolata</taxon>
        <taxon>Apicomplexa</taxon>
        <taxon>Aconoidasida</taxon>
        <taxon>Piroplasmida</taxon>
        <taxon>Babesiidae</taxon>
        <taxon>Babesia</taxon>
    </lineage>
</organism>
<protein>
    <submittedName>
        <fullName evidence="1">Uncharacterized protein</fullName>
    </submittedName>
</protein>
<dbReference type="AlphaFoldDB" id="A0A9W5TEZ4"/>
<sequence>MAVAEVLNWVEADFITNIDGLYVTVAEVINGVEADFITNIDSLLVAVAEVLNWVEADFITNIDDLIKRAAEVVNGVEADFIANAIFKEIDTMVADFCNRFYYSITLEWDITYILVSAKVMEVNMLGMLLR</sequence>
<dbReference type="Proteomes" id="UP001057455">
    <property type="component" value="Unassembled WGS sequence"/>
</dbReference>
<dbReference type="EMBL" id="BLIY01000020">
    <property type="protein sequence ID" value="GFE55329.1"/>
    <property type="molecule type" value="Genomic_DNA"/>
</dbReference>
<proteinExistence type="predicted"/>
<keyword evidence="2" id="KW-1185">Reference proteome</keyword>
<reference evidence="1" key="1">
    <citation type="submission" date="2019-12" db="EMBL/GenBank/DDBJ databases">
        <title>Genome sequence of Babesia ovis.</title>
        <authorList>
            <person name="Yamagishi J."/>
            <person name="Sevinc F."/>
            <person name="Xuan X."/>
        </authorList>
    </citation>
    <scope>NUCLEOTIDE SEQUENCE</scope>
    <source>
        <strain evidence="1">Selcuk</strain>
    </source>
</reference>
<name>A0A9W5TEZ4_BABOV</name>
<evidence type="ECO:0000313" key="1">
    <source>
        <dbReference type="EMBL" id="GFE55329.1"/>
    </source>
</evidence>
<accession>A0A9W5TEZ4</accession>
<comment type="caution">
    <text evidence="1">The sequence shown here is derived from an EMBL/GenBank/DDBJ whole genome shotgun (WGS) entry which is preliminary data.</text>
</comment>